<dbReference type="SMART" id="SM00448">
    <property type="entry name" value="REC"/>
    <property type="match status" value="1"/>
</dbReference>
<keyword evidence="1" id="KW-0597">Phosphoprotein</keyword>
<proteinExistence type="predicted"/>
<dbReference type="GO" id="GO:0000160">
    <property type="term" value="P:phosphorelay signal transduction system"/>
    <property type="evidence" value="ECO:0007669"/>
    <property type="project" value="InterPro"/>
</dbReference>
<evidence type="ECO:0000313" key="3">
    <source>
        <dbReference type="EMBL" id="VFR59117.1"/>
    </source>
</evidence>
<gene>
    <name evidence="3" type="ORF">ANT3_2023</name>
    <name evidence="4" type="ORF">BRI9_2194</name>
    <name evidence="5" type="ORF">IVO3_2193</name>
    <name evidence="6" type="ORF">RAN7_2168</name>
</gene>
<evidence type="ECO:0000313" key="4">
    <source>
        <dbReference type="EMBL" id="VFR87120.1"/>
    </source>
</evidence>
<name>A0A484SBR0_9ZZZZ</name>
<dbReference type="AlphaFoldDB" id="A0A484SBR0"/>
<evidence type="ECO:0000256" key="1">
    <source>
        <dbReference type="ARBA" id="ARBA00022553"/>
    </source>
</evidence>
<sequence length="133" mass="14298">MAARILVADDSVTMRMIVQSALEQSGWTVFAAADGGAALDVAAREPVDLVVTDWNMSPQSGLDLIRGLRARPETAQTPVIVLTTEDADTLQEVTRGLNVGAWLSKPLDPQMLVELVARTLAHQLPLEDKAARP</sequence>
<evidence type="ECO:0000313" key="5">
    <source>
        <dbReference type="EMBL" id="VFR90542.1"/>
    </source>
</evidence>
<keyword evidence="3" id="KW-0675">Receptor</keyword>
<dbReference type="EMBL" id="CAADIZ010000003">
    <property type="protein sequence ID" value="VFS20811.1"/>
    <property type="molecule type" value="Genomic_DNA"/>
</dbReference>
<dbReference type="Pfam" id="PF00072">
    <property type="entry name" value="Response_reg"/>
    <property type="match status" value="1"/>
</dbReference>
<dbReference type="InterPro" id="IPR050595">
    <property type="entry name" value="Bact_response_regulator"/>
</dbReference>
<dbReference type="InterPro" id="IPR001789">
    <property type="entry name" value="Sig_transdc_resp-reg_receiver"/>
</dbReference>
<dbReference type="Gene3D" id="3.40.50.2300">
    <property type="match status" value="1"/>
</dbReference>
<dbReference type="InterPro" id="IPR011006">
    <property type="entry name" value="CheY-like_superfamily"/>
</dbReference>
<dbReference type="PANTHER" id="PTHR44591">
    <property type="entry name" value="STRESS RESPONSE REGULATOR PROTEIN 1"/>
    <property type="match status" value="1"/>
</dbReference>
<dbReference type="EMBL" id="CAADIP010000027">
    <property type="protein sequence ID" value="VFR90542.1"/>
    <property type="molecule type" value="Genomic_DNA"/>
</dbReference>
<protein>
    <submittedName>
        <fullName evidence="3">Chemotaxis regulator - transmits chemoreceptor signals to flagelllar motor components CheY</fullName>
    </submittedName>
</protein>
<dbReference type="PROSITE" id="PS50110">
    <property type="entry name" value="RESPONSE_REGULATORY"/>
    <property type="match status" value="1"/>
</dbReference>
<organism evidence="3">
    <name type="scientific">plant metagenome</name>
    <dbReference type="NCBI Taxonomy" id="1297885"/>
    <lineage>
        <taxon>unclassified sequences</taxon>
        <taxon>metagenomes</taxon>
        <taxon>organismal metagenomes</taxon>
    </lineage>
</organism>
<dbReference type="PANTHER" id="PTHR44591:SF25">
    <property type="entry name" value="CHEMOTAXIS TWO-COMPONENT RESPONSE REGULATOR"/>
    <property type="match status" value="1"/>
</dbReference>
<dbReference type="EMBL" id="CAADIK010000069">
    <property type="protein sequence ID" value="VFR87120.1"/>
    <property type="molecule type" value="Genomic_DNA"/>
</dbReference>
<evidence type="ECO:0000259" key="2">
    <source>
        <dbReference type="PROSITE" id="PS50110"/>
    </source>
</evidence>
<evidence type="ECO:0000313" key="6">
    <source>
        <dbReference type="EMBL" id="VFS20811.1"/>
    </source>
</evidence>
<dbReference type="EMBL" id="CAADID010000007">
    <property type="protein sequence ID" value="VFR59117.1"/>
    <property type="molecule type" value="Genomic_DNA"/>
</dbReference>
<accession>A0A484SBR0</accession>
<feature type="domain" description="Response regulatory" evidence="2">
    <location>
        <begin position="4"/>
        <end position="120"/>
    </location>
</feature>
<reference evidence="3" key="1">
    <citation type="submission" date="2019-03" db="EMBL/GenBank/DDBJ databases">
        <authorList>
            <person name="Danneels B."/>
        </authorList>
    </citation>
    <scope>NUCLEOTIDE SEQUENCE</scope>
</reference>
<dbReference type="SUPFAM" id="SSF52172">
    <property type="entry name" value="CheY-like"/>
    <property type="match status" value="1"/>
</dbReference>